<feature type="transmembrane region" description="Helical" evidence="6">
    <location>
        <begin position="173"/>
        <end position="196"/>
    </location>
</feature>
<accession>A0ABS4QYL6</accession>
<feature type="transmembrane region" description="Helical" evidence="6">
    <location>
        <begin position="294"/>
        <end position="312"/>
    </location>
</feature>
<feature type="transmembrane region" description="Helical" evidence="6">
    <location>
        <begin position="238"/>
        <end position="256"/>
    </location>
</feature>
<evidence type="ECO:0000256" key="3">
    <source>
        <dbReference type="ARBA" id="ARBA00022692"/>
    </source>
</evidence>
<dbReference type="InterPro" id="IPR002549">
    <property type="entry name" value="AI-2E-like"/>
</dbReference>
<sequence length="376" mass="40566">MDKARNEAALRRRKRDAQMEMALVDASPMVAPERGGIDLLVACSIVGLFIVASSAAVYALAAVLTPITFAIIVGIVLGRAADELTRFGLPPLVGGLLLALCFIVGLFFLVNALLVAVTEVAGEAPRLAERLIERILPFVNQFSWLRLALARNASEEALANAIVENAGPLLGTFAASLTPALIQTLIFLAALLLFLLSRVRVRSTIILAFPSREGRLRAIRVMNAIEDALTRYFSTTSLTYMALGAFTMVIALVGGLPMPPLWGLFAFVSSYIPYVGVTLMTLSLLLGGLMTHDALLVALAPVIVFTIVHLVMENLLVPAILGQRFEINPFLIFVAIIFWTWMWGAVGAILAMPLALIAMTIFEQVRESSPEPQLPG</sequence>
<evidence type="ECO:0000313" key="8">
    <source>
        <dbReference type="Proteomes" id="UP000730739"/>
    </source>
</evidence>
<evidence type="ECO:0000256" key="4">
    <source>
        <dbReference type="ARBA" id="ARBA00022989"/>
    </source>
</evidence>
<evidence type="ECO:0000256" key="1">
    <source>
        <dbReference type="ARBA" id="ARBA00004141"/>
    </source>
</evidence>
<dbReference type="PANTHER" id="PTHR21716">
    <property type="entry name" value="TRANSMEMBRANE PROTEIN"/>
    <property type="match status" value="1"/>
</dbReference>
<keyword evidence="8" id="KW-1185">Reference proteome</keyword>
<evidence type="ECO:0000256" key="5">
    <source>
        <dbReference type="ARBA" id="ARBA00023136"/>
    </source>
</evidence>
<evidence type="ECO:0000256" key="6">
    <source>
        <dbReference type="SAM" id="Phobius"/>
    </source>
</evidence>
<comment type="caution">
    <text evidence="7">The sequence shown here is derived from an EMBL/GenBank/DDBJ whole genome shotgun (WGS) entry which is preliminary data.</text>
</comment>
<feature type="transmembrane region" description="Helical" evidence="6">
    <location>
        <begin position="332"/>
        <end position="362"/>
    </location>
</feature>
<organism evidence="7 8">
    <name type="scientific">Sinorhizobium kostiense</name>
    <dbReference type="NCBI Taxonomy" id="76747"/>
    <lineage>
        <taxon>Bacteria</taxon>
        <taxon>Pseudomonadati</taxon>
        <taxon>Pseudomonadota</taxon>
        <taxon>Alphaproteobacteria</taxon>
        <taxon>Hyphomicrobiales</taxon>
        <taxon>Rhizobiaceae</taxon>
        <taxon>Sinorhizobium/Ensifer group</taxon>
        <taxon>Sinorhizobium</taxon>
    </lineage>
</organism>
<protein>
    <submittedName>
        <fullName evidence="7">PurR-regulated permease PerM</fullName>
    </submittedName>
</protein>
<feature type="transmembrane region" description="Helical" evidence="6">
    <location>
        <begin position="58"/>
        <end position="80"/>
    </location>
</feature>
<dbReference type="EMBL" id="JAGILA010000002">
    <property type="protein sequence ID" value="MBP2235564.1"/>
    <property type="molecule type" value="Genomic_DNA"/>
</dbReference>
<dbReference type="Pfam" id="PF01594">
    <property type="entry name" value="AI-2E_transport"/>
    <property type="match status" value="1"/>
</dbReference>
<keyword evidence="4 6" id="KW-1133">Transmembrane helix</keyword>
<keyword evidence="3 6" id="KW-0812">Transmembrane</keyword>
<feature type="transmembrane region" description="Helical" evidence="6">
    <location>
        <begin position="262"/>
        <end position="287"/>
    </location>
</feature>
<dbReference type="RefSeq" id="WP_209601757.1">
    <property type="nucleotide sequence ID" value="NZ_JAGILA010000002.1"/>
</dbReference>
<reference evidence="7 8" key="1">
    <citation type="submission" date="2021-03" db="EMBL/GenBank/DDBJ databases">
        <title>Genomic Encyclopedia of Type Strains, Phase IV (KMG-IV): sequencing the most valuable type-strain genomes for metagenomic binning, comparative biology and taxonomic classification.</title>
        <authorList>
            <person name="Goeker M."/>
        </authorList>
    </citation>
    <scope>NUCLEOTIDE SEQUENCE [LARGE SCALE GENOMIC DNA]</scope>
    <source>
        <strain evidence="7 8">DSM 13372</strain>
    </source>
</reference>
<gene>
    <name evidence="7" type="ORF">J2Z31_002056</name>
</gene>
<comment type="subcellular location">
    <subcellularLocation>
        <location evidence="1">Membrane</location>
        <topology evidence="1">Multi-pass membrane protein</topology>
    </subcellularLocation>
</comment>
<comment type="similarity">
    <text evidence="2">Belongs to the autoinducer-2 exporter (AI-2E) (TC 2.A.86) family.</text>
</comment>
<keyword evidence="5 6" id="KW-0472">Membrane</keyword>
<name>A0ABS4QYL6_9HYPH</name>
<evidence type="ECO:0000313" key="7">
    <source>
        <dbReference type="EMBL" id="MBP2235564.1"/>
    </source>
</evidence>
<proteinExistence type="inferred from homology"/>
<feature type="transmembrane region" description="Helical" evidence="6">
    <location>
        <begin position="92"/>
        <end position="117"/>
    </location>
</feature>
<evidence type="ECO:0000256" key="2">
    <source>
        <dbReference type="ARBA" id="ARBA00009773"/>
    </source>
</evidence>
<dbReference type="PANTHER" id="PTHR21716:SF16">
    <property type="entry name" value="BLL1467 PROTEIN"/>
    <property type="match status" value="1"/>
</dbReference>
<dbReference type="Proteomes" id="UP000730739">
    <property type="component" value="Unassembled WGS sequence"/>
</dbReference>
<feature type="transmembrane region" description="Helical" evidence="6">
    <location>
        <begin position="35"/>
        <end position="52"/>
    </location>
</feature>